<evidence type="ECO:0000313" key="3">
    <source>
        <dbReference type="Proteomes" id="UP001459105"/>
    </source>
</evidence>
<feature type="compositionally biased region" description="Polar residues" evidence="1">
    <location>
        <begin position="1"/>
        <end position="20"/>
    </location>
</feature>
<proteinExistence type="predicted"/>
<evidence type="ECO:0000256" key="1">
    <source>
        <dbReference type="SAM" id="MobiDB-lite"/>
    </source>
</evidence>
<protein>
    <submittedName>
        <fullName evidence="2">Uncharacterized protein</fullName>
    </submittedName>
</protein>
<evidence type="ECO:0000313" key="2">
    <source>
        <dbReference type="EMBL" id="XAI95426.1"/>
    </source>
</evidence>
<accession>A0AAX4QHI8</accession>
<organism evidence="2 3">
    <name type="scientific">Microcystis phage Mvi-JY20</name>
    <dbReference type="NCBI Taxonomy" id="3128146"/>
    <lineage>
        <taxon>Viruses</taxon>
        <taxon>Duplodnaviria</taxon>
        <taxon>Heunggongvirae</taxon>
        <taxon>Uroviricota</taxon>
        <taxon>Caudoviricetes</taxon>
    </lineage>
</organism>
<dbReference type="Proteomes" id="UP001459105">
    <property type="component" value="Segment"/>
</dbReference>
<sequence>MPTRRGSSNNNQMEPTGNNTHRNRLHIKAMLRELEFNVARGYASKLGVCTPVHPMRRERLLQRMLVASCLTVPGAPSLLNYFTENP</sequence>
<feature type="region of interest" description="Disordered" evidence="1">
    <location>
        <begin position="1"/>
        <end position="23"/>
    </location>
</feature>
<reference evidence="2" key="1">
    <citation type="submission" date="2024-03" db="EMBL/GenBank/DDBJ databases">
        <authorList>
            <person name="Lin W."/>
            <person name="Li D."/>
            <person name="Tong Y."/>
        </authorList>
    </citation>
    <scope>NUCLEOTIDE SEQUENCE</scope>
</reference>
<dbReference type="EMBL" id="PP438412">
    <property type="protein sequence ID" value="XAI95426.1"/>
    <property type="molecule type" value="Genomic_DNA"/>
</dbReference>
<name>A0AAX4QHI8_9CAUD</name>